<feature type="compositionally biased region" description="Basic and acidic residues" evidence="1">
    <location>
        <begin position="145"/>
        <end position="164"/>
    </location>
</feature>
<evidence type="ECO:0000256" key="2">
    <source>
        <dbReference type="SAM" id="Phobius"/>
    </source>
</evidence>
<organism evidence="4 5">
    <name type="scientific">Streptomyces chitinivorans</name>
    <dbReference type="NCBI Taxonomy" id="1257027"/>
    <lineage>
        <taxon>Bacteria</taxon>
        <taxon>Bacillati</taxon>
        <taxon>Actinomycetota</taxon>
        <taxon>Actinomycetes</taxon>
        <taxon>Kitasatosporales</taxon>
        <taxon>Streptomycetaceae</taxon>
        <taxon>Streptomyces</taxon>
    </lineage>
</organism>
<dbReference type="Proteomes" id="UP001607069">
    <property type="component" value="Unassembled WGS sequence"/>
</dbReference>
<evidence type="ECO:0000259" key="3">
    <source>
        <dbReference type="Pfam" id="PF26056"/>
    </source>
</evidence>
<protein>
    <recommendedName>
        <fullName evidence="3">DUF8017 domain-containing protein</fullName>
    </recommendedName>
</protein>
<proteinExistence type="predicted"/>
<feature type="compositionally biased region" description="Low complexity" evidence="1">
    <location>
        <begin position="44"/>
        <end position="55"/>
    </location>
</feature>
<dbReference type="EMBL" id="JBIHMK010000090">
    <property type="protein sequence ID" value="MFH0250631.1"/>
    <property type="molecule type" value="Genomic_DNA"/>
</dbReference>
<dbReference type="Pfam" id="PF26056">
    <property type="entry name" value="DUF8017"/>
    <property type="match status" value="1"/>
</dbReference>
<comment type="caution">
    <text evidence="4">The sequence shown here is derived from an EMBL/GenBank/DDBJ whole genome shotgun (WGS) entry which is preliminary data.</text>
</comment>
<name>A0ABW7HXL4_9ACTN</name>
<dbReference type="RefSeq" id="WP_279950356.1">
    <property type="nucleotide sequence ID" value="NZ_BAABEN010000032.1"/>
</dbReference>
<keyword evidence="2" id="KW-0812">Transmembrane</keyword>
<dbReference type="InterPro" id="IPR058330">
    <property type="entry name" value="DUF8017"/>
</dbReference>
<feature type="domain" description="DUF8017" evidence="3">
    <location>
        <begin position="164"/>
        <end position="353"/>
    </location>
</feature>
<keyword evidence="5" id="KW-1185">Reference proteome</keyword>
<evidence type="ECO:0000313" key="4">
    <source>
        <dbReference type="EMBL" id="MFH0250631.1"/>
    </source>
</evidence>
<feature type="compositionally biased region" description="Gly residues" evidence="1">
    <location>
        <begin position="56"/>
        <end position="66"/>
    </location>
</feature>
<accession>A0ABW7HXL4</accession>
<feature type="compositionally biased region" description="Low complexity" evidence="1">
    <location>
        <begin position="1"/>
        <end position="36"/>
    </location>
</feature>
<sequence>MWPGQQPPGGEQNPQDPHSLQNQQNQPNPYQTPGYQAPNPYQTPGYQAPNPYQGPGYQGHPGGQWGQPGVPGAPQPPQGGKDGKRGRNTAIAIVAAVAVIAAAVVTGVLVLTGDDKGEKTAGPGAAVSPSPEPSTAEPDEDEDSGAERDDPTNPRDGVAPEKPEPVVPGWKVVTNAKHHNAFDVPADWKLGTETTIIGYGQKDEDDPFSGPQVAFSAPAFYKEGWCKVGNSKYTRATVGSKGGQGSRNTAEGAEIAAENFVYFAYGEQKDTVKLTKAKKFSNEHGITGHIASATATGVKKENKCDSDGRVVTVSWIDGSNDLRIWLLITDAGVDDEVSQETIDKMTGSLRPYAERD</sequence>
<feature type="transmembrane region" description="Helical" evidence="2">
    <location>
        <begin position="90"/>
        <end position="111"/>
    </location>
</feature>
<gene>
    <name evidence="4" type="ORF">ACG5V6_20740</name>
</gene>
<reference evidence="4 5" key="1">
    <citation type="submission" date="2024-10" db="EMBL/GenBank/DDBJ databases">
        <authorList>
            <person name="Cho J.-C."/>
        </authorList>
    </citation>
    <scope>NUCLEOTIDE SEQUENCE [LARGE SCALE GENOMIC DNA]</scope>
    <source>
        <strain evidence="4 5">KCTC29696</strain>
    </source>
</reference>
<keyword evidence="2" id="KW-1133">Transmembrane helix</keyword>
<feature type="region of interest" description="Disordered" evidence="1">
    <location>
        <begin position="114"/>
        <end position="167"/>
    </location>
</feature>
<evidence type="ECO:0000313" key="5">
    <source>
        <dbReference type="Proteomes" id="UP001607069"/>
    </source>
</evidence>
<evidence type="ECO:0000256" key="1">
    <source>
        <dbReference type="SAM" id="MobiDB-lite"/>
    </source>
</evidence>
<keyword evidence="2" id="KW-0472">Membrane</keyword>
<feature type="region of interest" description="Disordered" evidence="1">
    <location>
        <begin position="1"/>
        <end position="85"/>
    </location>
</feature>